<gene>
    <name evidence="2" type="ORF">FEMY_03760</name>
</gene>
<comment type="caution">
    <text evidence="2">The sequence shown here is derived from an EMBL/GenBank/DDBJ whole genome shotgun (WGS) entry which is preliminary data.</text>
</comment>
<evidence type="ECO:0000313" key="3">
    <source>
        <dbReference type="Proteomes" id="UP000075653"/>
    </source>
</evidence>
<evidence type="ECO:0000256" key="1">
    <source>
        <dbReference type="SAM" id="MobiDB-lite"/>
    </source>
</evidence>
<sequence>MADGAHNDVRQLLQSTGNMAQQNTLSGSGFTVHHGKASFLNQYILDPPAEVGHAWGEVQCACGNLLREGVPFEPIQGQDLRIHGCSSSVGR</sequence>
<organism evidence="2 3">
    <name type="scientific">Ferrovum myxofaciens</name>
    <dbReference type="NCBI Taxonomy" id="416213"/>
    <lineage>
        <taxon>Bacteria</taxon>
        <taxon>Pseudomonadati</taxon>
        <taxon>Pseudomonadota</taxon>
        <taxon>Betaproteobacteria</taxon>
        <taxon>Ferrovales</taxon>
        <taxon>Ferrovaceae</taxon>
        <taxon>Ferrovum</taxon>
    </lineage>
</organism>
<feature type="region of interest" description="Disordered" evidence="1">
    <location>
        <begin position="1"/>
        <end position="24"/>
    </location>
</feature>
<feature type="compositionally biased region" description="Polar residues" evidence="1">
    <location>
        <begin position="12"/>
        <end position="24"/>
    </location>
</feature>
<protein>
    <submittedName>
        <fullName evidence="2">Uncharacterized protein</fullName>
    </submittedName>
</protein>
<reference evidence="2 3" key="1">
    <citation type="submission" date="2016-01" db="EMBL/GenBank/DDBJ databases">
        <title>Genome sequence of the acidophilic iron oxidising Ferrovum strain Z-31.</title>
        <authorList>
            <person name="Poehlein A."/>
            <person name="Ullrich S.R."/>
            <person name="Schloemann M."/>
            <person name="Muehling M."/>
            <person name="Daniel R."/>
        </authorList>
    </citation>
    <scope>NUCLEOTIDE SEQUENCE [LARGE SCALE GENOMIC DNA]</scope>
    <source>
        <strain evidence="2 3">Z-31</strain>
    </source>
</reference>
<dbReference type="Proteomes" id="UP000075653">
    <property type="component" value="Unassembled WGS sequence"/>
</dbReference>
<dbReference type="AlphaFoldDB" id="A0A149W117"/>
<dbReference type="EMBL" id="LRRD01000005">
    <property type="protein sequence ID" value="KXW59150.1"/>
    <property type="molecule type" value="Genomic_DNA"/>
</dbReference>
<accession>A0A149W117</accession>
<proteinExistence type="predicted"/>
<name>A0A149W117_9PROT</name>
<evidence type="ECO:0000313" key="2">
    <source>
        <dbReference type="EMBL" id="KXW59150.1"/>
    </source>
</evidence>
<keyword evidence="3" id="KW-1185">Reference proteome</keyword>